<feature type="transmembrane region" description="Helical" evidence="2">
    <location>
        <begin position="28"/>
        <end position="56"/>
    </location>
</feature>
<keyword evidence="6" id="KW-1185">Reference proteome</keyword>
<reference evidence="3 5" key="1">
    <citation type="submission" date="2015-12" db="EMBL/GenBank/DDBJ databases">
        <title>Amycolatopsis regifaucium genome sequencing and assembly.</title>
        <authorList>
            <person name="Mayilraj S."/>
        </authorList>
    </citation>
    <scope>NUCLEOTIDE SEQUENCE [LARGE SCALE GENOMIC DNA]</scope>
    <source>
        <strain evidence="3 5">GY080</strain>
    </source>
</reference>
<evidence type="ECO:0000313" key="6">
    <source>
        <dbReference type="Proteomes" id="UP000186883"/>
    </source>
</evidence>
<protein>
    <submittedName>
        <fullName evidence="3">Uncharacterized protein</fullName>
    </submittedName>
</protein>
<dbReference type="RefSeq" id="WP_061988723.1">
    <property type="nucleotide sequence ID" value="NZ_FOPQ01000002.1"/>
</dbReference>
<keyword evidence="2" id="KW-0812">Transmembrane</keyword>
<dbReference type="AlphaFoldDB" id="A0A154M844"/>
<proteinExistence type="predicted"/>
<evidence type="ECO:0000313" key="5">
    <source>
        <dbReference type="Proteomes" id="UP000076321"/>
    </source>
</evidence>
<keyword evidence="2" id="KW-0472">Membrane</keyword>
<dbReference type="EMBL" id="LQCI01000045">
    <property type="protein sequence ID" value="KZB80603.1"/>
    <property type="molecule type" value="Genomic_DNA"/>
</dbReference>
<reference evidence="4 6" key="2">
    <citation type="submission" date="2016-11" db="EMBL/GenBank/DDBJ databases">
        <title>Genome sequencing of Amycolatopsis regifaucium.</title>
        <authorList>
            <person name="Mayilraj S."/>
            <person name="Kaur N."/>
        </authorList>
    </citation>
    <scope>NUCLEOTIDE SEQUENCE [LARGE SCALE GENOMIC DNA]</scope>
    <source>
        <strain evidence="4 6">GY080</strain>
    </source>
</reference>
<name>A0A154M844_9PSEU</name>
<evidence type="ECO:0000256" key="2">
    <source>
        <dbReference type="SAM" id="Phobius"/>
    </source>
</evidence>
<accession>A0A154M844</accession>
<comment type="caution">
    <text evidence="3">The sequence shown here is derived from an EMBL/GenBank/DDBJ whole genome shotgun (WGS) entry which is preliminary data.</text>
</comment>
<gene>
    <name evidence="4" type="ORF">ATP06_0238305</name>
    <name evidence="3" type="ORF">AVL48_11530</name>
</gene>
<dbReference type="EMBL" id="LOBU02000060">
    <property type="protein sequence ID" value="OKA03032.1"/>
    <property type="molecule type" value="Genomic_DNA"/>
</dbReference>
<feature type="region of interest" description="Disordered" evidence="1">
    <location>
        <begin position="59"/>
        <end position="88"/>
    </location>
</feature>
<dbReference type="Proteomes" id="UP000076321">
    <property type="component" value="Unassembled WGS sequence"/>
</dbReference>
<dbReference type="Proteomes" id="UP000186883">
    <property type="component" value="Unassembled WGS sequence"/>
</dbReference>
<sequence>MSGPALFAAGLAWFAAIADDGSDGWEFQPALIVAGFGIGCVLGPMVALGAVACFLVRREPGPRRTGNSPSQVTEPAAEPRDVLGPVDG</sequence>
<evidence type="ECO:0000313" key="3">
    <source>
        <dbReference type="EMBL" id="KZB80603.1"/>
    </source>
</evidence>
<organism evidence="3 5">
    <name type="scientific">Amycolatopsis regifaucium</name>
    <dbReference type="NCBI Taxonomy" id="546365"/>
    <lineage>
        <taxon>Bacteria</taxon>
        <taxon>Bacillati</taxon>
        <taxon>Actinomycetota</taxon>
        <taxon>Actinomycetes</taxon>
        <taxon>Pseudonocardiales</taxon>
        <taxon>Pseudonocardiaceae</taxon>
        <taxon>Amycolatopsis</taxon>
    </lineage>
</organism>
<evidence type="ECO:0000256" key="1">
    <source>
        <dbReference type="SAM" id="MobiDB-lite"/>
    </source>
</evidence>
<keyword evidence="2" id="KW-1133">Transmembrane helix</keyword>
<evidence type="ECO:0000313" key="4">
    <source>
        <dbReference type="EMBL" id="OKA03032.1"/>
    </source>
</evidence>